<evidence type="ECO:0000313" key="5">
    <source>
        <dbReference type="EMBL" id="EEF69525.1"/>
    </source>
</evidence>
<dbReference type="PANTHER" id="PTHR10357:SF179">
    <property type="entry name" value="NEUTRAL AND BASIC AMINO ACID TRANSPORT PROTEIN RBAT"/>
    <property type="match status" value="1"/>
</dbReference>
<dbReference type="HOGENOM" id="CLU_006462_2_3_9"/>
<protein>
    <submittedName>
        <fullName evidence="5">Alpha amylase, catalytic domain protein</fullName>
    </submittedName>
</protein>
<comment type="similarity">
    <text evidence="1">Belongs to the glycosyl hydrolase 13 family.</text>
</comment>
<dbReference type="SUPFAM" id="SSF51445">
    <property type="entry name" value="(Trans)glycosidases"/>
    <property type="match status" value="1"/>
</dbReference>
<evidence type="ECO:0000256" key="3">
    <source>
        <dbReference type="ARBA" id="ARBA00023295"/>
    </source>
</evidence>
<dbReference type="PANTHER" id="PTHR10357">
    <property type="entry name" value="ALPHA-AMYLASE FAMILY MEMBER"/>
    <property type="match status" value="1"/>
</dbReference>
<organism evidence="5 6">
    <name type="scientific">Holdemania filiformis DSM 12042</name>
    <dbReference type="NCBI Taxonomy" id="545696"/>
    <lineage>
        <taxon>Bacteria</taxon>
        <taxon>Bacillati</taxon>
        <taxon>Bacillota</taxon>
        <taxon>Erysipelotrichia</taxon>
        <taxon>Erysipelotrichales</taxon>
        <taxon>Erysipelotrichaceae</taxon>
        <taxon>Holdemania</taxon>
    </lineage>
</organism>
<dbReference type="GO" id="GO:0009313">
    <property type="term" value="P:oligosaccharide catabolic process"/>
    <property type="evidence" value="ECO:0007669"/>
    <property type="project" value="TreeGrafter"/>
</dbReference>
<keyword evidence="2" id="KW-0378">Hydrolase</keyword>
<dbReference type="InterPro" id="IPR006047">
    <property type="entry name" value="GH13_cat_dom"/>
</dbReference>
<gene>
    <name evidence="5" type="ORF">HOLDEFILI_00292</name>
</gene>
<name>B9Y3B7_9FIRM</name>
<keyword evidence="3" id="KW-0326">Glycosidase</keyword>
<dbReference type="OrthoDB" id="9805159at2"/>
<dbReference type="InterPro" id="IPR045857">
    <property type="entry name" value="O16G_dom_2"/>
</dbReference>
<dbReference type="InterPro" id="IPR013780">
    <property type="entry name" value="Glyco_hydro_b"/>
</dbReference>
<dbReference type="Gene3D" id="3.20.20.80">
    <property type="entry name" value="Glycosidases"/>
    <property type="match status" value="1"/>
</dbReference>
<dbReference type="AlphaFoldDB" id="B9Y3B7"/>
<dbReference type="EMBL" id="ACCF01000014">
    <property type="protein sequence ID" value="EEF69525.1"/>
    <property type="molecule type" value="Genomic_DNA"/>
</dbReference>
<accession>B9Y3B7</accession>
<evidence type="ECO:0000256" key="1">
    <source>
        <dbReference type="ARBA" id="ARBA00008061"/>
    </source>
</evidence>
<dbReference type="GO" id="GO:0004556">
    <property type="term" value="F:alpha-amylase activity"/>
    <property type="evidence" value="ECO:0007669"/>
    <property type="project" value="TreeGrafter"/>
</dbReference>
<feature type="domain" description="Glycosyl hydrolase family 13 catalytic" evidence="4">
    <location>
        <begin position="45"/>
        <end position="460"/>
    </location>
</feature>
<evidence type="ECO:0000259" key="4">
    <source>
        <dbReference type="SMART" id="SM00642"/>
    </source>
</evidence>
<dbReference type="CDD" id="cd11333">
    <property type="entry name" value="AmyAc_SI_OligoGlu_DGase"/>
    <property type="match status" value="1"/>
</dbReference>
<dbReference type="SMART" id="SM00642">
    <property type="entry name" value="Aamy"/>
    <property type="match status" value="1"/>
</dbReference>
<reference evidence="5 6" key="1">
    <citation type="submission" date="2008-12" db="EMBL/GenBank/DDBJ databases">
        <authorList>
            <person name="Fulton L."/>
            <person name="Clifton S."/>
            <person name="Fulton B."/>
            <person name="Xu J."/>
            <person name="Minx P."/>
            <person name="Pepin K.H."/>
            <person name="Johnson M."/>
            <person name="Bhonagiri V."/>
            <person name="Nash W.E."/>
            <person name="Mardis E.R."/>
            <person name="Wilson R.K."/>
        </authorList>
    </citation>
    <scope>NUCLEOTIDE SEQUENCE [LARGE SCALE GENOMIC DNA]</scope>
    <source>
        <strain evidence="5 6">DSM 12042</strain>
    </source>
</reference>
<comment type="caution">
    <text evidence="5">The sequence shown here is derived from an EMBL/GenBank/DDBJ whole genome shotgun (WGS) entry which is preliminary data.</text>
</comment>
<dbReference type="Proteomes" id="UP000005950">
    <property type="component" value="Unassembled WGS sequence"/>
</dbReference>
<evidence type="ECO:0000313" key="6">
    <source>
        <dbReference type="Proteomes" id="UP000005950"/>
    </source>
</evidence>
<evidence type="ECO:0000256" key="2">
    <source>
        <dbReference type="ARBA" id="ARBA00022801"/>
    </source>
</evidence>
<dbReference type="Gene3D" id="3.90.400.10">
    <property type="entry name" value="Oligo-1,6-glucosidase, Domain 2"/>
    <property type="match status" value="1"/>
</dbReference>
<dbReference type="InterPro" id="IPR017853">
    <property type="entry name" value="GH"/>
</dbReference>
<sequence>MKKELERTGSRPWRIRRGKLEKTAGSAQRRSGMEKTWWKEAVGYQILPKTFYDSNHDGIGDLRGIITKLDYLKALGVTLLWIGPFYASPMDDNGYDVSDFLDVNPMFGTLADVRELIAQAHRRGLRIILDLILNHTSDEHPWFIEARAHPDSPEHAFYIWKEPRYDAAGRPQPPTNWASFFADSAWAYDEQAGQYYMKIFSRKMPDLNWANPILRQRMEAIARQWLDMGIDGFRVDAVAHLARDPEFQDSELPVNAQGLAADWSKFSNLPALFDYLQEFKQTVLAGRDCLTIGEVGGGASPQMALNYADKETGAFNMVFTFDHCWCNGLEGKEIITEADRHVDVRQLKQVFARWYDGLGERAWPAVYWMNHDLPRVVSQYGEPIRYHRESASMLEAALLLMKGTPFLYNGEEIGMTNVDYSSLEDFHDVWVANYVKEARSRLSEEQILEYERRTSRVNARTPMQWSAEAYAGFSTVEPAEKVIGNYRKINVAAQQADPYSVLNLTRRLIQLRLSAVGKRLFVYGGFEFVEPEHPDLFMYRRFTAAEEAWVVCNFRGETIPFSLPEERGECVFDNYAEPGFAGALRPYEARVWLRREDSR</sequence>
<dbReference type="Pfam" id="PF00128">
    <property type="entry name" value="Alpha-amylase"/>
    <property type="match status" value="1"/>
</dbReference>
<dbReference type="STRING" id="545696.HOLDEFILI_00292"/>
<dbReference type="eggNOG" id="COG0366">
    <property type="taxonomic scope" value="Bacteria"/>
</dbReference>
<proteinExistence type="inferred from homology"/>
<reference evidence="5 6" key="2">
    <citation type="submission" date="2009-02" db="EMBL/GenBank/DDBJ databases">
        <title>Draft genome sequence of Holdemania filiformis DSM 12042.</title>
        <authorList>
            <person name="Sudarsanam P."/>
            <person name="Ley R."/>
            <person name="Guruge J."/>
            <person name="Turnbaugh P.J."/>
            <person name="Mahowald M."/>
            <person name="Liep D."/>
            <person name="Gordon J."/>
        </authorList>
    </citation>
    <scope>NUCLEOTIDE SEQUENCE [LARGE SCALE GENOMIC DNA]</scope>
    <source>
        <strain evidence="5 6">DSM 12042</strain>
    </source>
</reference>
<dbReference type="Gene3D" id="2.60.40.1180">
    <property type="entry name" value="Golgi alpha-mannosidase II"/>
    <property type="match status" value="1"/>
</dbReference>
<dbReference type="SUPFAM" id="SSF51011">
    <property type="entry name" value="Glycosyl hydrolase domain"/>
    <property type="match status" value="1"/>
</dbReference>
<dbReference type="FunFam" id="3.20.20.80:FF:000064">
    <property type="entry name" value="Oligo-1,6-glucosidase"/>
    <property type="match status" value="1"/>
</dbReference>